<dbReference type="AlphaFoldDB" id="A0A0C3A6U9"/>
<name>A0A0C3A6U9_9AGAM</name>
<dbReference type="HOGENOM" id="CLU_2612666_0_0_1"/>
<dbReference type="CDD" id="cd20335">
    <property type="entry name" value="BRcat_RBR"/>
    <property type="match status" value="1"/>
</dbReference>
<dbReference type="OrthoDB" id="1431934at2759"/>
<protein>
    <recommendedName>
        <fullName evidence="5">IBR domain-containing protein</fullName>
    </recommendedName>
</protein>
<evidence type="ECO:0000256" key="4">
    <source>
        <dbReference type="ARBA" id="ARBA00022833"/>
    </source>
</evidence>
<dbReference type="EMBL" id="KN822061">
    <property type="protein sequence ID" value="KIM60552.1"/>
    <property type="molecule type" value="Genomic_DNA"/>
</dbReference>
<dbReference type="Pfam" id="PF01485">
    <property type="entry name" value="IBR"/>
    <property type="match status" value="1"/>
</dbReference>
<dbReference type="SUPFAM" id="SSF57850">
    <property type="entry name" value="RING/U-box"/>
    <property type="match status" value="1"/>
</dbReference>
<evidence type="ECO:0000256" key="1">
    <source>
        <dbReference type="ARBA" id="ARBA00022723"/>
    </source>
</evidence>
<keyword evidence="4" id="KW-0862">Zinc</keyword>
<organism evidence="6 7">
    <name type="scientific">Scleroderma citrinum Foug A</name>
    <dbReference type="NCBI Taxonomy" id="1036808"/>
    <lineage>
        <taxon>Eukaryota</taxon>
        <taxon>Fungi</taxon>
        <taxon>Dikarya</taxon>
        <taxon>Basidiomycota</taxon>
        <taxon>Agaricomycotina</taxon>
        <taxon>Agaricomycetes</taxon>
        <taxon>Agaricomycetidae</taxon>
        <taxon>Boletales</taxon>
        <taxon>Sclerodermatineae</taxon>
        <taxon>Sclerodermataceae</taxon>
        <taxon>Scleroderma</taxon>
    </lineage>
</organism>
<keyword evidence="7" id="KW-1185">Reference proteome</keyword>
<feature type="domain" description="IBR" evidence="5">
    <location>
        <begin position="2"/>
        <end position="49"/>
    </location>
</feature>
<proteinExistence type="predicted"/>
<sequence>MEFKFCRTPDCTQIYRSTSQDAAMRLRCPSCSEEVCSACGDETHDGSTCDELKRRKVEEGQTDAWVAARSERVKKCLQC</sequence>
<reference evidence="6 7" key="1">
    <citation type="submission" date="2014-04" db="EMBL/GenBank/DDBJ databases">
        <authorList>
            <consortium name="DOE Joint Genome Institute"/>
            <person name="Kuo A."/>
            <person name="Kohler A."/>
            <person name="Nagy L.G."/>
            <person name="Floudas D."/>
            <person name="Copeland A."/>
            <person name="Barry K.W."/>
            <person name="Cichocki N."/>
            <person name="Veneault-Fourrey C."/>
            <person name="LaButti K."/>
            <person name="Lindquist E.A."/>
            <person name="Lipzen A."/>
            <person name="Lundell T."/>
            <person name="Morin E."/>
            <person name="Murat C."/>
            <person name="Sun H."/>
            <person name="Tunlid A."/>
            <person name="Henrissat B."/>
            <person name="Grigoriev I.V."/>
            <person name="Hibbett D.S."/>
            <person name="Martin F."/>
            <person name="Nordberg H.P."/>
            <person name="Cantor M.N."/>
            <person name="Hua S.X."/>
        </authorList>
    </citation>
    <scope>NUCLEOTIDE SEQUENCE [LARGE SCALE GENOMIC DNA]</scope>
    <source>
        <strain evidence="6 7">Foug A</strain>
    </source>
</reference>
<dbReference type="InterPro" id="IPR002867">
    <property type="entry name" value="IBR_dom"/>
</dbReference>
<dbReference type="Proteomes" id="UP000053989">
    <property type="component" value="Unassembled WGS sequence"/>
</dbReference>
<evidence type="ECO:0000313" key="7">
    <source>
        <dbReference type="Proteomes" id="UP000053989"/>
    </source>
</evidence>
<dbReference type="GO" id="GO:0008270">
    <property type="term" value="F:zinc ion binding"/>
    <property type="evidence" value="ECO:0007669"/>
    <property type="project" value="UniProtKB-KW"/>
</dbReference>
<keyword evidence="2" id="KW-0863">Zinc-finger</keyword>
<evidence type="ECO:0000256" key="3">
    <source>
        <dbReference type="ARBA" id="ARBA00022786"/>
    </source>
</evidence>
<evidence type="ECO:0000259" key="5">
    <source>
        <dbReference type="Pfam" id="PF01485"/>
    </source>
</evidence>
<accession>A0A0C3A6U9</accession>
<reference evidence="7" key="2">
    <citation type="submission" date="2015-01" db="EMBL/GenBank/DDBJ databases">
        <title>Evolutionary Origins and Diversification of the Mycorrhizal Mutualists.</title>
        <authorList>
            <consortium name="DOE Joint Genome Institute"/>
            <consortium name="Mycorrhizal Genomics Consortium"/>
            <person name="Kohler A."/>
            <person name="Kuo A."/>
            <person name="Nagy L.G."/>
            <person name="Floudas D."/>
            <person name="Copeland A."/>
            <person name="Barry K.W."/>
            <person name="Cichocki N."/>
            <person name="Veneault-Fourrey C."/>
            <person name="LaButti K."/>
            <person name="Lindquist E.A."/>
            <person name="Lipzen A."/>
            <person name="Lundell T."/>
            <person name="Morin E."/>
            <person name="Murat C."/>
            <person name="Riley R."/>
            <person name="Ohm R."/>
            <person name="Sun H."/>
            <person name="Tunlid A."/>
            <person name="Henrissat B."/>
            <person name="Grigoriev I.V."/>
            <person name="Hibbett D.S."/>
            <person name="Martin F."/>
        </authorList>
    </citation>
    <scope>NUCLEOTIDE SEQUENCE [LARGE SCALE GENOMIC DNA]</scope>
    <source>
        <strain evidence="7">Foug A</strain>
    </source>
</reference>
<keyword evidence="3" id="KW-0833">Ubl conjugation pathway</keyword>
<evidence type="ECO:0000256" key="2">
    <source>
        <dbReference type="ARBA" id="ARBA00022771"/>
    </source>
</evidence>
<keyword evidence="1" id="KW-0479">Metal-binding</keyword>
<dbReference type="InParanoid" id="A0A0C3A6U9"/>
<gene>
    <name evidence="6" type="ORF">SCLCIDRAFT_1216823</name>
</gene>
<feature type="non-terminal residue" evidence="6">
    <location>
        <position position="79"/>
    </location>
</feature>
<evidence type="ECO:0000313" key="6">
    <source>
        <dbReference type="EMBL" id="KIM60552.1"/>
    </source>
</evidence>